<comment type="caution">
    <text evidence="2">The sequence shown here is derived from an EMBL/GenBank/DDBJ whole genome shotgun (WGS) entry which is preliminary data.</text>
</comment>
<dbReference type="EMBL" id="JACHFV010000009">
    <property type="protein sequence ID" value="MBB5296013.1"/>
    <property type="molecule type" value="Genomic_DNA"/>
</dbReference>
<gene>
    <name evidence="2" type="ORF">FCS05_12600</name>
    <name evidence="1" type="ORF">HNQ10_002852</name>
</gene>
<organism evidence="2 3">
    <name type="scientific">Deinococcus metallilatus</name>
    <dbReference type="NCBI Taxonomy" id="1211322"/>
    <lineage>
        <taxon>Bacteria</taxon>
        <taxon>Thermotogati</taxon>
        <taxon>Deinococcota</taxon>
        <taxon>Deinococci</taxon>
        <taxon>Deinococcales</taxon>
        <taxon>Deinococcaceae</taxon>
        <taxon>Deinococcus</taxon>
    </lineage>
</organism>
<reference evidence="2 3" key="1">
    <citation type="submission" date="2019-04" db="EMBL/GenBank/DDBJ databases">
        <title>Deinococcus metalilatus MA1002 mutant No.5.</title>
        <authorList>
            <person name="Park W."/>
            <person name="Park C."/>
        </authorList>
    </citation>
    <scope>NUCLEOTIDE SEQUENCE [LARGE SCALE GENOMIC DNA]</scope>
    <source>
        <strain evidence="2 3">MA1002-m5</strain>
    </source>
</reference>
<dbReference type="RefSeq" id="WP_129118401.1">
    <property type="nucleotide sequence ID" value="NZ_BSUI01000008.1"/>
</dbReference>
<sequence>MLPALYLLFTLAFAAALLALLWRPGAARGIVVWGLAALLPLLAAVAGALTGQARSARVLAGYAARPVTVTILNGADTRVLTLDTRDAACVERALRLHTRSELLAGQASVPLVGTTRVLGELPPQPVVEALGIRGTLTCPHLRALPDEAASS</sequence>
<evidence type="ECO:0000313" key="2">
    <source>
        <dbReference type="EMBL" id="TLK25868.1"/>
    </source>
</evidence>
<proteinExistence type="predicted"/>
<dbReference type="AlphaFoldDB" id="A0AAJ5F1Z2"/>
<dbReference type="EMBL" id="VBRC01000008">
    <property type="protein sequence ID" value="TLK25868.1"/>
    <property type="molecule type" value="Genomic_DNA"/>
</dbReference>
<dbReference type="Proteomes" id="UP000308000">
    <property type="component" value="Unassembled WGS sequence"/>
</dbReference>
<reference evidence="1 4" key="2">
    <citation type="submission" date="2020-08" db="EMBL/GenBank/DDBJ databases">
        <title>Genomic Encyclopedia of Type Strains, Phase IV (KMG-IV): sequencing the most valuable type-strain genomes for metagenomic binning, comparative biology and taxonomic classification.</title>
        <authorList>
            <person name="Goeker M."/>
        </authorList>
    </citation>
    <scope>NUCLEOTIDE SEQUENCE [LARGE SCALE GENOMIC DNA]</scope>
    <source>
        <strain evidence="1 4">DSM 105434</strain>
    </source>
</reference>
<accession>A0AAJ5F1Z2</accession>
<dbReference type="Proteomes" id="UP000536909">
    <property type="component" value="Unassembled WGS sequence"/>
</dbReference>
<evidence type="ECO:0000313" key="4">
    <source>
        <dbReference type="Proteomes" id="UP000536909"/>
    </source>
</evidence>
<keyword evidence="4" id="KW-1185">Reference proteome</keyword>
<evidence type="ECO:0000313" key="3">
    <source>
        <dbReference type="Proteomes" id="UP000308000"/>
    </source>
</evidence>
<protein>
    <submittedName>
        <fullName evidence="2">Uncharacterized protein</fullName>
    </submittedName>
</protein>
<name>A0AAJ5F1Z2_9DEIO</name>
<evidence type="ECO:0000313" key="1">
    <source>
        <dbReference type="EMBL" id="MBB5296013.1"/>
    </source>
</evidence>